<sequence length="428" mass="46512">MNTQTLLVLFLMAICTVQAQKIDPEVESMAIKLESKVIEWRRDFHENPELSNREFETAKKIAKHLNSLGLEVTEKVGKTGVVAILKGDKKGKTVALRADIDALPVTERADVPFKSKVKTTFLDTEVGVSHACGHDTHTAILMGVAEILAKNKSKINGTVKFIFQPAEEGPPPGEEGGAKLMIKEGVLKNPDVDAIFGLHINSGTDVGKIRYKPGGTMAAVERFVINVKGKQTHGSAPWTGVDPILISAKIIDGLQTIISRESPLVNEAAVITVGKITSGVRFNIIPESAEMIGTVRTLDPKMRALIIRRMNEMVPAIAKAYGAEATINFQNNTSITYNDPDLVKQMLPTIQSIAGKENVLLSKATTGGEDFSYFQEVVPGFYFFLGGKSPSTKNAPSHHTPDFYIDESGLLLGVKVMSQLTLDYLNAQ</sequence>
<evidence type="ECO:0000313" key="4">
    <source>
        <dbReference type="EMBL" id="KZS42689.1"/>
    </source>
</evidence>
<dbReference type="SUPFAM" id="SSF53187">
    <property type="entry name" value="Zn-dependent exopeptidases"/>
    <property type="match status" value="1"/>
</dbReference>
<dbReference type="Gene3D" id="3.30.70.360">
    <property type="match status" value="1"/>
</dbReference>
<accession>A0A162CXV5</accession>
<dbReference type="PANTHER" id="PTHR11014:SF63">
    <property type="entry name" value="METALLOPEPTIDASE, PUTATIVE (AFU_ORTHOLOGUE AFUA_6G09600)-RELATED"/>
    <property type="match status" value="1"/>
</dbReference>
<evidence type="ECO:0000256" key="2">
    <source>
        <dbReference type="PIRSR" id="PIRSR005962-1"/>
    </source>
</evidence>
<organism evidence="4 5">
    <name type="scientific">Aquimarina aggregata</name>
    <dbReference type="NCBI Taxonomy" id="1642818"/>
    <lineage>
        <taxon>Bacteria</taxon>
        <taxon>Pseudomonadati</taxon>
        <taxon>Bacteroidota</taxon>
        <taxon>Flavobacteriia</taxon>
        <taxon>Flavobacteriales</taxon>
        <taxon>Flavobacteriaceae</taxon>
        <taxon>Aquimarina</taxon>
    </lineage>
</organism>
<dbReference type="OrthoDB" id="9776731at2"/>
<dbReference type="Gene3D" id="3.40.630.10">
    <property type="entry name" value="Zn peptidases"/>
    <property type="match status" value="1"/>
</dbReference>
<keyword evidence="5" id="KW-1185">Reference proteome</keyword>
<keyword evidence="2" id="KW-0464">Manganese</keyword>
<dbReference type="InterPro" id="IPR036264">
    <property type="entry name" value="Bact_exopeptidase_dim_dom"/>
</dbReference>
<dbReference type="NCBIfam" id="TIGR01891">
    <property type="entry name" value="amidohydrolases"/>
    <property type="match status" value="1"/>
</dbReference>
<dbReference type="RefSeq" id="WP_066310862.1">
    <property type="nucleotide sequence ID" value="NZ_LQRT01000002.1"/>
</dbReference>
<evidence type="ECO:0000259" key="3">
    <source>
        <dbReference type="Pfam" id="PF07687"/>
    </source>
</evidence>
<dbReference type="GO" id="GO:0046872">
    <property type="term" value="F:metal ion binding"/>
    <property type="evidence" value="ECO:0007669"/>
    <property type="project" value="UniProtKB-KW"/>
</dbReference>
<feature type="binding site" evidence="2">
    <location>
        <position position="168"/>
    </location>
    <ligand>
        <name>Mn(2+)</name>
        <dbReference type="ChEBI" id="CHEBI:29035"/>
        <label>2</label>
    </ligand>
</feature>
<feature type="binding site" evidence="2">
    <location>
        <position position="399"/>
    </location>
    <ligand>
        <name>Mn(2+)</name>
        <dbReference type="ChEBI" id="CHEBI:29035"/>
        <label>2</label>
    </ligand>
</feature>
<protein>
    <submittedName>
        <fullName evidence="4">N-acyl-L-amino acid amidohydrolase</fullName>
    </submittedName>
</protein>
<feature type="binding site" evidence="2">
    <location>
        <position position="132"/>
    </location>
    <ligand>
        <name>Mn(2+)</name>
        <dbReference type="ChEBI" id="CHEBI:29035"/>
        <label>2</label>
    </ligand>
</feature>
<comment type="cofactor">
    <cofactor evidence="2">
        <name>Mn(2+)</name>
        <dbReference type="ChEBI" id="CHEBI:29035"/>
    </cofactor>
    <text evidence="2">The Mn(2+) ion enhances activity.</text>
</comment>
<dbReference type="PANTHER" id="PTHR11014">
    <property type="entry name" value="PEPTIDASE M20 FAMILY MEMBER"/>
    <property type="match status" value="1"/>
</dbReference>
<evidence type="ECO:0000256" key="1">
    <source>
        <dbReference type="ARBA" id="ARBA00022801"/>
    </source>
</evidence>
<dbReference type="STRING" id="1642818.AWE51_04360"/>
<dbReference type="FunFam" id="3.30.70.360:FF:000001">
    <property type="entry name" value="N-acetyldiaminopimelate deacetylase"/>
    <property type="match status" value="1"/>
</dbReference>
<gene>
    <name evidence="4" type="ORF">AWE51_04360</name>
</gene>
<dbReference type="GO" id="GO:0019877">
    <property type="term" value="P:diaminopimelate biosynthetic process"/>
    <property type="evidence" value="ECO:0007669"/>
    <property type="project" value="UniProtKB-ARBA"/>
</dbReference>
<feature type="domain" description="Peptidase M20 dimerisation" evidence="3">
    <location>
        <begin position="223"/>
        <end position="320"/>
    </location>
</feature>
<dbReference type="EMBL" id="LQRT01000002">
    <property type="protein sequence ID" value="KZS42689.1"/>
    <property type="molecule type" value="Genomic_DNA"/>
</dbReference>
<dbReference type="GO" id="GO:0050118">
    <property type="term" value="F:N-acetyldiaminopimelate deacetylase activity"/>
    <property type="evidence" value="ECO:0007669"/>
    <property type="project" value="UniProtKB-ARBA"/>
</dbReference>
<dbReference type="SUPFAM" id="SSF55031">
    <property type="entry name" value="Bacterial exopeptidase dimerisation domain"/>
    <property type="match status" value="1"/>
</dbReference>
<feature type="binding site" evidence="2">
    <location>
        <position position="134"/>
    </location>
    <ligand>
        <name>Mn(2+)</name>
        <dbReference type="ChEBI" id="CHEBI:29035"/>
        <label>2</label>
    </ligand>
</feature>
<comment type="caution">
    <text evidence="4">The sequence shown here is derived from an EMBL/GenBank/DDBJ whole genome shotgun (WGS) entry which is preliminary data.</text>
</comment>
<dbReference type="Pfam" id="PF01546">
    <property type="entry name" value="Peptidase_M20"/>
    <property type="match status" value="1"/>
</dbReference>
<dbReference type="AlphaFoldDB" id="A0A162CXV5"/>
<dbReference type="Pfam" id="PF07687">
    <property type="entry name" value="M20_dimer"/>
    <property type="match status" value="1"/>
</dbReference>
<evidence type="ECO:0000313" key="5">
    <source>
        <dbReference type="Proteomes" id="UP000076715"/>
    </source>
</evidence>
<dbReference type="PIRSF" id="PIRSF005962">
    <property type="entry name" value="Pept_M20D_amidohydro"/>
    <property type="match status" value="1"/>
</dbReference>
<reference evidence="4 5" key="1">
    <citation type="submission" date="2016-01" db="EMBL/GenBank/DDBJ databases">
        <title>The draft genome sequence of Aquimarina sp. RZW4-3-2.</title>
        <authorList>
            <person name="Wang Y."/>
        </authorList>
    </citation>
    <scope>NUCLEOTIDE SEQUENCE [LARGE SCALE GENOMIC DNA]</scope>
    <source>
        <strain evidence="4 5">RZW4-3-2</strain>
    </source>
</reference>
<keyword evidence="2" id="KW-0479">Metal-binding</keyword>
<dbReference type="InterPro" id="IPR017439">
    <property type="entry name" value="Amidohydrolase"/>
</dbReference>
<dbReference type="Proteomes" id="UP000076715">
    <property type="component" value="Unassembled WGS sequence"/>
</dbReference>
<keyword evidence="1 4" id="KW-0378">Hydrolase</keyword>
<feature type="binding site" evidence="2">
    <location>
        <position position="199"/>
    </location>
    <ligand>
        <name>Mn(2+)</name>
        <dbReference type="ChEBI" id="CHEBI:29035"/>
        <label>2</label>
    </ligand>
</feature>
<proteinExistence type="predicted"/>
<name>A0A162CXV5_9FLAO</name>
<dbReference type="InterPro" id="IPR002933">
    <property type="entry name" value="Peptidase_M20"/>
</dbReference>
<dbReference type="InterPro" id="IPR011650">
    <property type="entry name" value="Peptidase_M20_dimer"/>
</dbReference>